<gene>
    <name evidence="10" type="ORF">G3570_12140</name>
</gene>
<feature type="domain" description="Peptidase M3A/M3B catalytic" evidence="9">
    <location>
        <begin position="258"/>
        <end position="707"/>
    </location>
</feature>
<proteinExistence type="inferred from homology"/>
<keyword evidence="2 7" id="KW-0645">Protease</keyword>
<sequence length="712" mass="81327">MNFKLFILILAAGGFALSGCSNTENQETSMSNNPLFSASSLPFQAPDFEAIKPEHYRPTFEEGMKRELEEIEAIADNREAPTFENTIVAKEKSGELLNRTSSVFYNLASAHTNEEIQKIQKEMAPKLAAHSDDILLNAQLYDRVRTLYEKREGLDLNEAQMKLLEDTHRDFVRAGAQLSEEQQQRMREINERISSLTTEFQENLLALTKERSVLVNDKEQLDGLSEDRIAAAREAAAEQGNDNGYLLTITNTTRVPILKELNNRDLRRRVWEASAYRGIGQDDGIDNRPLILELVELRAEQAELLGYPNHAAYKLDPQTAQTPENALDMLTDLIPPVIENTKQEQADIKSMMEADGIQGEVKPWDWNYYAEKVRLDRYNIDQSEVRPYFELDRVLKDGVFFTMNKLFGISFEEREDLPVYHPDVRVFNVYDEDGSQIGLFYADYFERESKRGGAWMNAYVSQSHLLNKQPVIVNVLNIPKPAEGEPALISFDNVTTLFHEMGHAVHGLLSDVEYPSQAGTSVPRDFVEFPSTFEEDWAIQPEILENYAVHYQTGDQIPQELLDKVIEASNFNQGFDTQEYLAATMLDLEWHLLGTDEIPADVQDFEQEALAKYNLDMEAIPPRYKSPYFSHIFAGGYSANYYSYIWSGVLAADAFAFMQENGGLERENGDRFRKYILSQGGSDEAMELYEAYRGQEPEVKHLLERRGLETEM</sequence>
<keyword evidence="11" id="KW-1185">Reference proteome</keyword>
<feature type="signal peptide" evidence="8">
    <location>
        <begin position="1"/>
        <end position="23"/>
    </location>
</feature>
<comment type="similarity">
    <text evidence="1 7">Belongs to the peptidase M3 family.</text>
</comment>
<evidence type="ECO:0000256" key="7">
    <source>
        <dbReference type="RuleBase" id="RU003435"/>
    </source>
</evidence>
<dbReference type="PROSITE" id="PS51257">
    <property type="entry name" value="PROKAR_LIPOPROTEIN"/>
    <property type="match status" value="1"/>
</dbReference>
<dbReference type="GO" id="GO:0006508">
    <property type="term" value="P:proteolysis"/>
    <property type="evidence" value="ECO:0007669"/>
    <property type="project" value="UniProtKB-KW"/>
</dbReference>
<dbReference type="GO" id="GO:0004222">
    <property type="term" value="F:metalloendopeptidase activity"/>
    <property type="evidence" value="ECO:0007669"/>
    <property type="project" value="InterPro"/>
</dbReference>
<dbReference type="PANTHER" id="PTHR43660">
    <property type="entry name" value="DIPEPTIDYL CARBOXYPEPTIDASE"/>
    <property type="match status" value="1"/>
</dbReference>
<dbReference type="SUPFAM" id="SSF55486">
    <property type="entry name" value="Metalloproteases ('zincins'), catalytic domain"/>
    <property type="match status" value="1"/>
</dbReference>
<name>A0A6M1SQL4_9BACT</name>
<protein>
    <submittedName>
        <fullName evidence="10">M3 family metallopeptidase</fullName>
    </submittedName>
</protein>
<evidence type="ECO:0000256" key="8">
    <source>
        <dbReference type="SAM" id="SignalP"/>
    </source>
</evidence>
<dbReference type="RefSeq" id="WP_165142755.1">
    <property type="nucleotide sequence ID" value="NZ_JAALLT010000004.1"/>
</dbReference>
<evidence type="ECO:0000256" key="1">
    <source>
        <dbReference type="ARBA" id="ARBA00006040"/>
    </source>
</evidence>
<dbReference type="GO" id="GO:0005829">
    <property type="term" value="C:cytosol"/>
    <property type="evidence" value="ECO:0007669"/>
    <property type="project" value="UniProtKB-ARBA"/>
</dbReference>
<keyword evidence="6 7" id="KW-0482">Metalloprotease</keyword>
<dbReference type="PANTHER" id="PTHR43660:SF1">
    <property type="entry name" value="DIPEPTIDYL CARBOXYPEPTIDASE"/>
    <property type="match status" value="1"/>
</dbReference>
<dbReference type="Proteomes" id="UP000473278">
    <property type="component" value="Unassembled WGS sequence"/>
</dbReference>
<keyword evidence="8" id="KW-0732">Signal</keyword>
<comment type="caution">
    <text evidence="10">The sequence shown here is derived from an EMBL/GenBank/DDBJ whole genome shotgun (WGS) entry which is preliminary data.</text>
</comment>
<dbReference type="EMBL" id="JAALLT010000004">
    <property type="protein sequence ID" value="NGP77389.1"/>
    <property type="molecule type" value="Genomic_DNA"/>
</dbReference>
<comment type="cofactor">
    <cofactor evidence="7">
        <name>Zn(2+)</name>
        <dbReference type="ChEBI" id="CHEBI:29105"/>
    </cofactor>
    <text evidence="7">Binds 1 zinc ion.</text>
</comment>
<dbReference type="Gene3D" id="3.40.390.10">
    <property type="entry name" value="Collagenase (Catalytic Domain)"/>
    <property type="match status" value="1"/>
</dbReference>
<keyword evidence="3 7" id="KW-0479">Metal-binding</keyword>
<evidence type="ECO:0000256" key="6">
    <source>
        <dbReference type="ARBA" id="ARBA00023049"/>
    </source>
</evidence>
<evidence type="ECO:0000259" key="9">
    <source>
        <dbReference type="Pfam" id="PF01432"/>
    </source>
</evidence>
<evidence type="ECO:0000256" key="5">
    <source>
        <dbReference type="ARBA" id="ARBA00022833"/>
    </source>
</evidence>
<accession>A0A6M1SQL4</accession>
<evidence type="ECO:0000256" key="2">
    <source>
        <dbReference type="ARBA" id="ARBA00022670"/>
    </source>
</evidence>
<dbReference type="InterPro" id="IPR045090">
    <property type="entry name" value="Pept_M3A_M3B"/>
</dbReference>
<keyword evidence="4 7" id="KW-0378">Hydrolase</keyword>
<feature type="chain" id="PRO_5026967663" evidence="8">
    <location>
        <begin position="24"/>
        <end position="712"/>
    </location>
</feature>
<evidence type="ECO:0000313" key="11">
    <source>
        <dbReference type="Proteomes" id="UP000473278"/>
    </source>
</evidence>
<dbReference type="Pfam" id="PF01432">
    <property type="entry name" value="Peptidase_M3"/>
    <property type="match status" value="1"/>
</dbReference>
<dbReference type="GO" id="GO:0004180">
    <property type="term" value="F:carboxypeptidase activity"/>
    <property type="evidence" value="ECO:0007669"/>
    <property type="project" value="TreeGrafter"/>
</dbReference>
<evidence type="ECO:0000256" key="4">
    <source>
        <dbReference type="ARBA" id="ARBA00022801"/>
    </source>
</evidence>
<dbReference type="InterPro" id="IPR001567">
    <property type="entry name" value="Pept_M3A_M3B_dom"/>
</dbReference>
<dbReference type="CDD" id="cd06456">
    <property type="entry name" value="M3A_DCP"/>
    <property type="match status" value="1"/>
</dbReference>
<evidence type="ECO:0000256" key="3">
    <source>
        <dbReference type="ARBA" id="ARBA00022723"/>
    </source>
</evidence>
<dbReference type="GO" id="GO:0046872">
    <property type="term" value="F:metal ion binding"/>
    <property type="evidence" value="ECO:0007669"/>
    <property type="project" value="UniProtKB-UniRule"/>
</dbReference>
<dbReference type="InterPro" id="IPR034005">
    <property type="entry name" value="M3A_DCP"/>
</dbReference>
<dbReference type="InterPro" id="IPR024079">
    <property type="entry name" value="MetalloPept_cat_dom_sf"/>
</dbReference>
<dbReference type="FunFam" id="3.40.390.10:FF:000009">
    <property type="entry name" value="Oligopeptidase A"/>
    <property type="match status" value="1"/>
</dbReference>
<reference evidence="10 11" key="1">
    <citation type="submission" date="2020-02" db="EMBL/GenBank/DDBJ databases">
        <title>Balneolaceae bacterium YR4-1, complete genome.</title>
        <authorList>
            <person name="Li Y."/>
            <person name="Wu S."/>
        </authorList>
    </citation>
    <scope>NUCLEOTIDE SEQUENCE [LARGE SCALE GENOMIC DNA]</scope>
    <source>
        <strain evidence="10 11">YR4-1</strain>
    </source>
</reference>
<evidence type="ECO:0000313" key="10">
    <source>
        <dbReference type="EMBL" id="NGP77389.1"/>
    </source>
</evidence>
<organism evidence="10 11">
    <name type="scientific">Halalkalibaculum roseum</name>
    <dbReference type="NCBI Taxonomy" id="2709311"/>
    <lineage>
        <taxon>Bacteria</taxon>
        <taxon>Pseudomonadati</taxon>
        <taxon>Balneolota</taxon>
        <taxon>Balneolia</taxon>
        <taxon>Balneolales</taxon>
        <taxon>Balneolaceae</taxon>
        <taxon>Halalkalibaculum</taxon>
    </lineage>
</organism>
<dbReference type="InterPro" id="IPR024077">
    <property type="entry name" value="Neurolysin/TOP_dom2"/>
</dbReference>
<dbReference type="Gene3D" id="1.10.1370.10">
    <property type="entry name" value="Neurolysin, domain 3"/>
    <property type="match status" value="1"/>
</dbReference>
<dbReference type="AlphaFoldDB" id="A0A6M1SQL4"/>
<keyword evidence="5 7" id="KW-0862">Zinc</keyword>